<evidence type="ECO:0000256" key="2">
    <source>
        <dbReference type="ARBA" id="ARBA00022692"/>
    </source>
</evidence>
<proteinExistence type="predicted"/>
<sequence>MEQILNTQLFGLVTILAFYNIGLFIQKKAQKPIFNGLLICIILIILFLKITNIPYENFKIGADIMNFMLGPVTVVLAVPLYRQFDLFKKHIKEILIGIVVGVVTSFIIITVIGKLTLTNNEIVYSILPKSITTPMGVSLVNALGGVESITVVCIIATGIFGNILGDLVLKIGKIKHPVSKGIAMGTAAHAMGTSKALEMGEVEGAMSSLSIGISGVLTVMLVPILMNFVG</sequence>
<keyword evidence="2 5" id="KW-0812">Transmembrane</keyword>
<evidence type="ECO:0000256" key="3">
    <source>
        <dbReference type="ARBA" id="ARBA00022989"/>
    </source>
</evidence>
<comment type="subcellular location">
    <subcellularLocation>
        <location evidence="1">Membrane</location>
        <topology evidence="1">Multi-pass membrane protein</topology>
    </subcellularLocation>
</comment>
<dbReference type="InterPro" id="IPR007300">
    <property type="entry name" value="CidB/LrgB"/>
</dbReference>
<keyword evidence="3 5" id="KW-1133">Transmembrane helix</keyword>
<evidence type="ECO:0000313" key="6">
    <source>
        <dbReference type="EMBL" id="WWD82027.1"/>
    </source>
</evidence>
<feature type="transmembrane region" description="Helical" evidence="5">
    <location>
        <begin position="64"/>
        <end position="82"/>
    </location>
</feature>
<evidence type="ECO:0000256" key="1">
    <source>
        <dbReference type="ARBA" id="ARBA00004141"/>
    </source>
</evidence>
<keyword evidence="4 5" id="KW-0472">Membrane</keyword>
<feature type="transmembrane region" description="Helical" evidence="5">
    <location>
        <begin position="94"/>
        <end position="117"/>
    </location>
</feature>
<gene>
    <name evidence="6" type="primary">yohK</name>
    <name evidence="6" type="ORF">TEGL_03990</name>
</gene>
<dbReference type="PANTHER" id="PTHR30249:SF0">
    <property type="entry name" value="PLASTIDAL GLYCOLATE_GLYCERATE TRANSLOCATOR 1, CHLOROPLASTIC"/>
    <property type="match status" value="1"/>
</dbReference>
<feature type="transmembrane region" description="Helical" evidence="5">
    <location>
        <begin position="209"/>
        <end position="229"/>
    </location>
</feature>
<organism evidence="6 7">
    <name type="scientific">Terrisporobacter glycolicus ATCC 14880 = DSM 1288</name>
    <dbReference type="NCBI Taxonomy" id="1121315"/>
    <lineage>
        <taxon>Bacteria</taxon>
        <taxon>Bacillati</taxon>
        <taxon>Bacillota</taxon>
        <taxon>Clostridia</taxon>
        <taxon>Peptostreptococcales</taxon>
        <taxon>Peptostreptococcaceae</taxon>
        <taxon>Terrisporobacter</taxon>
    </lineage>
</organism>
<accession>A0ABZ2EQN1</accession>
<dbReference type="EMBL" id="CP117523">
    <property type="protein sequence ID" value="WWD82027.1"/>
    <property type="molecule type" value="Genomic_DNA"/>
</dbReference>
<feature type="transmembrane region" description="Helical" evidence="5">
    <location>
        <begin position="32"/>
        <end position="52"/>
    </location>
</feature>
<evidence type="ECO:0000256" key="4">
    <source>
        <dbReference type="ARBA" id="ARBA00023136"/>
    </source>
</evidence>
<reference evidence="6 7" key="1">
    <citation type="journal article" date="2023" name="PLoS ONE">
        <title>Genome-based metabolic and phylogenomic analysis of three Terrisporobacter species.</title>
        <authorList>
            <person name="Boer T."/>
            <person name="Bengelsdorf F.R."/>
            <person name="Bomeke M."/>
            <person name="Daniel R."/>
            <person name="Poehlein A."/>
        </authorList>
    </citation>
    <scope>NUCLEOTIDE SEQUENCE [LARGE SCALE GENOMIC DNA]</scope>
    <source>
        <strain evidence="6 7">DSM 1288</strain>
    </source>
</reference>
<protein>
    <submittedName>
        <fullName evidence="6">Inner membrane protein YohK</fullName>
    </submittedName>
</protein>
<dbReference type="RefSeq" id="WP_018591787.1">
    <property type="nucleotide sequence ID" value="NZ_CP117523.1"/>
</dbReference>
<evidence type="ECO:0000256" key="5">
    <source>
        <dbReference type="SAM" id="Phobius"/>
    </source>
</evidence>
<feature type="transmembrane region" description="Helical" evidence="5">
    <location>
        <begin position="6"/>
        <end position="25"/>
    </location>
</feature>
<feature type="transmembrane region" description="Helical" evidence="5">
    <location>
        <begin position="137"/>
        <end position="165"/>
    </location>
</feature>
<dbReference type="Proteomes" id="UP001348492">
    <property type="component" value="Chromosome"/>
</dbReference>
<evidence type="ECO:0000313" key="7">
    <source>
        <dbReference type="Proteomes" id="UP001348492"/>
    </source>
</evidence>
<keyword evidence="7" id="KW-1185">Reference proteome</keyword>
<name>A0ABZ2EQN1_9FIRM</name>
<dbReference type="Pfam" id="PF04172">
    <property type="entry name" value="LrgB"/>
    <property type="match status" value="1"/>
</dbReference>
<dbReference type="PANTHER" id="PTHR30249">
    <property type="entry name" value="PUTATIVE SEROTONIN TRANSPORTER"/>
    <property type="match status" value="1"/>
</dbReference>